<protein>
    <submittedName>
        <fullName evidence="1">Uncharacterized protein</fullName>
    </submittedName>
</protein>
<proteinExistence type="predicted"/>
<name>A0ACC6UZX9_9CREN</name>
<evidence type="ECO:0000313" key="2">
    <source>
        <dbReference type="Proteomes" id="UP000033636"/>
    </source>
</evidence>
<sequence>MRRLAALALALAALGALGVLLYNNATYFAVNATSPPIVKAANTTVYLSSPYCPISLSAKASLSSSVKGGLNTTLINVTAWGLGWTVNYSKLFNICNRGPYTFSITLKAVGPVSATNAGYISSLKIFQYGNPNNYIAFSGTSVASASTSPISLAPGQCATFGIAVTTTTSATTSGPGPIYQVDVLASANGLSLTEVMYVSVYINGTYTSGTPISFTIPGPRVYQGVYNGTSTNLYPAYSSTLGSIQQPNLLLVPAQKWSAGAMFWNYTYSGTSATIILLGTFTTGSAPYYADGYEAYSS</sequence>
<organism evidence="1 2">
    <name type="scientific">Thermoproteus sp. AZ2</name>
    <dbReference type="NCBI Taxonomy" id="1609232"/>
    <lineage>
        <taxon>Archaea</taxon>
        <taxon>Thermoproteota</taxon>
        <taxon>Thermoprotei</taxon>
        <taxon>Thermoproteales</taxon>
        <taxon>Thermoproteaceae</taxon>
        <taxon>Thermoproteus</taxon>
    </lineage>
</organism>
<reference evidence="1" key="1">
    <citation type="submission" date="2024-07" db="EMBL/GenBank/DDBJ databases">
        <title>Metagenome and Metagenome-Assembled Genomes of Archaea from a hot spring from the geothermal field of Los Azufres, Mexico.</title>
        <authorList>
            <person name="Marin-Paredes R."/>
            <person name="Martinez-Romero E."/>
            <person name="Servin-Garciduenas L.E."/>
        </authorList>
    </citation>
    <scope>NUCLEOTIDE SEQUENCE</scope>
</reference>
<evidence type="ECO:0000313" key="1">
    <source>
        <dbReference type="EMBL" id="MFB6490009.1"/>
    </source>
</evidence>
<gene>
    <name evidence="1" type="ORF">TU35_001975</name>
</gene>
<comment type="caution">
    <text evidence="1">The sequence shown here is derived from an EMBL/GenBank/DDBJ whole genome shotgun (WGS) entry which is preliminary data.</text>
</comment>
<dbReference type="EMBL" id="JZWT02000004">
    <property type="protein sequence ID" value="MFB6490009.1"/>
    <property type="molecule type" value="Genomic_DNA"/>
</dbReference>
<accession>A0ACC6UZX9</accession>
<dbReference type="Proteomes" id="UP000033636">
    <property type="component" value="Unassembled WGS sequence"/>
</dbReference>